<dbReference type="InterPro" id="IPR045066">
    <property type="entry name" value="Beta_CA_cladeB"/>
</dbReference>
<feature type="binding site" evidence="7">
    <location>
        <position position="60"/>
    </location>
    <ligand>
        <name>Zn(2+)</name>
        <dbReference type="ChEBI" id="CHEBI:29105"/>
    </ligand>
</feature>
<keyword evidence="4 7" id="KW-0862">Zinc</keyword>
<keyword evidence="5 8" id="KW-0456">Lyase</keyword>
<dbReference type="PANTHER" id="PTHR11002:SF76">
    <property type="entry name" value="CARBONIC ANHYDRASE"/>
    <property type="match status" value="1"/>
</dbReference>
<gene>
    <name evidence="8" type="ORF">FHS81_002251</name>
</gene>
<dbReference type="CDD" id="cd00884">
    <property type="entry name" value="beta_CA_cladeB"/>
    <property type="match status" value="1"/>
</dbReference>
<evidence type="ECO:0000256" key="6">
    <source>
        <dbReference type="ARBA" id="ARBA00048348"/>
    </source>
</evidence>
<evidence type="ECO:0000256" key="7">
    <source>
        <dbReference type="PIRSR" id="PIRSR601765-1"/>
    </source>
</evidence>
<keyword evidence="9" id="KW-1185">Reference proteome</keyword>
<comment type="caution">
    <text evidence="8">The sequence shown here is derived from an EMBL/GenBank/DDBJ whole genome shotgun (WGS) entry which is preliminary data.</text>
</comment>
<dbReference type="GO" id="GO:0004089">
    <property type="term" value="F:carbonate dehydratase activity"/>
    <property type="evidence" value="ECO:0007669"/>
    <property type="project" value="UniProtKB-EC"/>
</dbReference>
<dbReference type="InterPro" id="IPR001765">
    <property type="entry name" value="Carbonic_anhydrase"/>
</dbReference>
<evidence type="ECO:0000256" key="5">
    <source>
        <dbReference type="ARBA" id="ARBA00023239"/>
    </source>
</evidence>
<feature type="binding site" evidence="7">
    <location>
        <position position="122"/>
    </location>
    <ligand>
        <name>Zn(2+)</name>
        <dbReference type="ChEBI" id="CHEBI:29105"/>
    </ligand>
</feature>
<reference evidence="8 9" key="1">
    <citation type="submission" date="2020-08" db="EMBL/GenBank/DDBJ databases">
        <title>Genomic Encyclopedia of Type Strains, Phase IV (KMG-IV): sequencing the most valuable type-strain genomes for metagenomic binning, comparative biology and taxonomic classification.</title>
        <authorList>
            <person name="Goeker M."/>
        </authorList>
    </citation>
    <scope>NUCLEOTIDE SEQUENCE [LARGE SCALE GENOMIC DNA]</scope>
    <source>
        <strain evidence="8 9">DSM 28760</strain>
    </source>
</reference>
<evidence type="ECO:0000313" key="9">
    <source>
        <dbReference type="Proteomes" id="UP000537592"/>
    </source>
</evidence>
<evidence type="ECO:0000313" key="8">
    <source>
        <dbReference type="EMBL" id="MBB3810155.1"/>
    </source>
</evidence>
<name>A0A7W6EHI6_9HYPH</name>
<accession>A0A7W6EHI6</accession>
<comment type="catalytic activity">
    <reaction evidence="6">
        <text>hydrogencarbonate + H(+) = CO2 + H2O</text>
        <dbReference type="Rhea" id="RHEA:10748"/>
        <dbReference type="ChEBI" id="CHEBI:15377"/>
        <dbReference type="ChEBI" id="CHEBI:15378"/>
        <dbReference type="ChEBI" id="CHEBI:16526"/>
        <dbReference type="ChEBI" id="CHEBI:17544"/>
        <dbReference type="EC" id="4.2.1.1"/>
    </reaction>
</comment>
<dbReference type="SUPFAM" id="SSF53056">
    <property type="entry name" value="beta-carbonic anhydrase, cab"/>
    <property type="match status" value="1"/>
</dbReference>
<evidence type="ECO:0000256" key="4">
    <source>
        <dbReference type="ARBA" id="ARBA00022833"/>
    </source>
</evidence>
<comment type="similarity">
    <text evidence="1">Belongs to the beta-class carbonic anhydrase family.</text>
</comment>
<evidence type="ECO:0000256" key="3">
    <source>
        <dbReference type="ARBA" id="ARBA00022723"/>
    </source>
</evidence>
<keyword evidence="3 7" id="KW-0479">Metal-binding</keyword>
<feature type="binding site" evidence="7">
    <location>
        <position position="125"/>
    </location>
    <ligand>
        <name>Zn(2+)</name>
        <dbReference type="ChEBI" id="CHEBI:29105"/>
    </ligand>
</feature>
<evidence type="ECO:0000256" key="1">
    <source>
        <dbReference type="ARBA" id="ARBA00006217"/>
    </source>
</evidence>
<dbReference type="Proteomes" id="UP000537592">
    <property type="component" value="Unassembled WGS sequence"/>
</dbReference>
<dbReference type="SMART" id="SM00947">
    <property type="entry name" value="Pro_CA"/>
    <property type="match status" value="1"/>
</dbReference>
<dbReference type="AlphaFoldDB" id="A0A7W6EHI6"/>
<protein>
    <recommendedName>
        <fullName evidence="2">carbonic anhydrase</fullName>
        <ecNumber evidence="2">4.2.1.1</ecNumber>
    </recommendedName>
</protein>
<dbReference type="PANTHER" id="PTHR11002">
    <property type="entry name" value="CARBONIC ANHYDRASE"/>
    <property type="match status" value="1"/>
</dbReference>
<dbReference type="EC" id="4.2.1.1" evidence="2"/>
<dbReference type="InterPro" id="IPR036874">
    <property type="entry name" value="Carbonic_anhydrase_sf"/>
</dbReference>
<dbReference type="Gene3D" id="3.40.1050.10">
    <property type="entry name" value="Carbonic anhydrase"/>
    <property type="match status" value="1"/>
</dbReference>
<dbReference type="Pfam" id="PF00484">
    <property type="entry name" value="Pro_CA"/>
    <property type="match status" value="1"/>
</dbReference>
<comment type="cofactor">
    <cofactor evidence="7">
        <name>Zn(2+)</name>
        <dbReference type="ChEBI" id="CHEBI:29105"/>
    </cofactor>
    <text evidence="7">Binds 1 zinc ion per subunit.</text>
</comment>
<proteinExistence type="inferred from homology"/>
<dbReference type="RefSeq" id="WP_343052476.1">
    <property type="nucleotide sequence ID" value="NZ_JACICC010000005.1"/>
</dbReference>
<organism evidence="8 9">
    <name type="scientific">Pseudochelatococcus contaminans</name>
    <dbReference type="NCBI Taxonomy" id="1538103"/>
    <lineage>
        <taxon>Bacteria</taxon>
        <taxon>Pseudomonadati</taxon>
        <taxon>Pseudomonadota</taxon>
        <taxon>Alphaproteobacteria</taxon>
        <taxon>Hyphomicrobiales</taxon>
        <taxon>Chelatococcaceae</taxon>
        <taxon>Pseudochelatococcus</taxon>
    </lineage>
</organism>
<sequence length="241" mass="26348">MHPDKQKHKLRISQRRIRMFPKKLSEGYLSFINGRFSNERSRYETLASSGQKPEIMVISCVDSRVSPEVIFDASPGELLVVRNVANLVPGYESGSDSQHGTSAALEFGVLALKVRHIIVLGHESCGGIRAFADESKPLSASDFIGNWMSQIAPAAESIEKSEGLDLTAFLRRLELASVELSLKNLMTFPFVAAAVARGDTALHGAYFGIRNGQLLIHNPDTGAFEPPSGMPERVSPFYCSP</sequence>
<dbReference type="GO" id="GO:0008270">
    <property type="term" value="F:zinc ion binding"/>
    <property type="evidence" value="ECO:0007669"/>
    <property type="project" value="InterPro"/>
</dbReference>
<evidence type="ECO:0000256" key="2">
    <source>
        <dbReference type="ARBA" id="ARBA00012925"/>
    </source>
</evidence>
<feature type="binding site" evidence="7">
    <location>
        <position position="62"/>
    </location>
    <ligand>
        <name>Zn(2+)</name>
        <dbReference type="ChEBI" id="CHEBI:29105"/>
    </ligand>
</feature>
<dbReference type="EMBL" id="JACICC010000005">
    <property type="protein sequence ID" value="MBB3810155.1"/>
    <property type="molecule type" value="Genomic_DNA"/>
</dbReference>